<accession>A0A6A5ZCI1</accession>
<dbReference type="OrthoDB" id="674604at2759"/>
<dbReference type="PANTHER" id="PTHR10622">
    <property type="entry name" value="HET DOMAIN-CONTAINING PROTEIN"/>
    <property type="match status" value="1"/>
</dbReference>
<dbReference type="PANTHER" id="PTHR10622:SF13">
    <property type="entry name" value="NACHT DOMAIN-CONTAINING PROTEIN"/>
    <property type="match status" value="1"/>
</dbReference>
<gene>
    <name evidence="1" type="ORF">BDV96DRAFT_518448</name>
</gene>
<keyword evidence="2" id="KW-1185">Reference proteome</keyword>
<evidence type="ECO:0000313" key="2">
    <source>
        <dbReference type="Proteomes" id="UP000799770"/>
    </source>
</evidence>
<proteinExistence type="predicted"/>
<sequence>YQNAVQCYLYLADVWIKKRGAGSENFEYTWEPTFRRSRWFTQGWTLQELLAPPTVKFFSQEGNQLGDKKSLERQIHEITGIPIRAFQGAPLHEFSKRERLSWSETRHTTRKEDRAYSLLGIFGILHPLSQL</sequence>
<evidence type="ECO:0008006" key="3">
    <source>
        <dbReference type="Google" id="ProtNLM"/>
    </source>
</evidence>
<dbReference type="Proteomes" id="UP000799770">
    <property type="component" value="Unassembled WGS sequence"/>
</dbReference>
<organism evidence="1 2">
    <name type="scientific">Lophiotrema nucula</name>
    <dbReference type="NCBI Taxonomy" id="690887"/>
    <lineage>
        <taxon>Eukaryota</taxon>
        <taxon>Fungi</taxon>
        <taxon>Dikarya</taxon>
        <taxon>Ascomycota</taxon>
        <taxon>Pezizomycotina</taxon>
        <taxon>Dothideomycetes</taxon>
        <taxon>Pleosporomycetidae</taxon>
        <taxon>Pleosporales</taxon>
        <taxon>Lophiotremataceae</taxon>
        <taxon>Lophiotrema</taxon>
    </lineage>
</organism>
<dbReference type="EMBL" id="ML977320">
    <property type="protein sequence ID" value="KAF2116467.1"/>
    <property type="molecule type" value="Genomic_DNA"/>
</dbReference>
<dbReference type="AlphaFoldDB" id="A0A6A5ZCI1"/>
<protein>
    <recommendedName>
        <fullName evidence="3">Heterokaryon incompatibility domain-containing protein</fullName>
    </recommendedName>
</protein>
<reference evidence="1" key="1">
    <citation type="journal article" date="2020" name="Stud. Mycol.">
        <title>101 Dothideomycetes genomes: a test case for predicting lifestyles and emergence of pathogens.</title>
        <authorList>
            <person name="Haridas S."/>
            <person name="Albert R."/>
            <person name="Binder M."/>
            <person name="Bloem J."/>
            <person name="Labutti K."/>
            <person name="Salamov A."/>
            <person name="Andreopoulos B."/>
            <person name="Baker S."/>
            <person name="Barry K."/>
            <person name="Bills G."/>
            <person name="Bluhm B."/>
            <person name="Cannon C."/>
            <person name="Castanera R."/>
            <person name="Culley D."/>
            <person name="Daum C."/>
            <person name="Ezra D."/>
            <person name="Gonzalez J."/>
            <person name="Henrissat B."/>
            <person name="Kuo A."/>
            <person name="Liang C."/>
            <person name="Lipzen A."/>
            <person name="Lutzoni F."/>
            <person name="Magnuson J."/>
            <person name="Mondo S."/>
            <person name="Nolan M."/>
            <person name="Ohm R."/>
            <person name="Pangilinan J."/>
            <person name="Park H.-J."/>
            <person name="Ramirez L."/>
            <person name="Alfaro M."/>
            <person name="Sun H."/>
            <person name="Tritt A."/>
            <person name="Yoshinaga Y."/>
            <person name="Zwiers L.-H."/>
            <person name="Turgeon B."/>
            <person name="Goodwin S."/>
            <person name="Spatafora J."/>
            <person name="Crous P."/>
            <person name="Grigoriev I."/>
        </authorList>
    </citation>
    <scope>NUCLEOTIDE SEQUENCE</scope>
    <source>
        <strain evidence="1">CBS 627.86</strain>
    </source>
</reference>
<evidence type="ECO:0000313" key="1">
    <source>
        <dbReference type="EMBL" id="KAF2116467.1"/>
    </source>
</evidence>
<feature type="non-terminal residue" evidence="1">
    <location>
        <position position="1"/>
    </location>
</feature>
<name>A0A6A5ZCI1_9PLEO</name>